<dbReference type="Gene3D" id="3.40.50.1820">
    <property type="entry name" value="alpha/beta hydrolase"/>
    <property type="match status" value="1"/>
</dbReference>
<evidence type="ECO:0000313" key="5">
    <source>
        <dbReference type="Proteomes" id="UP000094960"/>
    </source>
</evidence>
<dbReference type="RefSeq" id="WP_069782474.1">
    <property type="nucleotide sequence ID" value="NZ_CP017248.1"/>
</dbReference>
<evidence type="ECO:0000259" key="3">
    <source>
        <dbReference type="Pfam" id="PF07859"/>
    </source>
</evidence>
<dbReference type="Proteomes" id="UP000094960">
    <property type="component" value="Chromosome"/>
</dbReference>
<dbReference type="GO" id="GO:0004806">
    <property type="term" value="F:triacylglycerol lipase activity"/>
    <property type="evidence" value="ECO:0007669"/>
    <property type="project" value="TreeGrafter"/>
</dbReference>
<dbReference type="InterPro" id="IPR050300">
    <property type="entry name" value="GDXG_lipolytic_enzyme"/>
</dbReference>
<organism evidence="4 5">
    <name type="scientific">Streptomyces fodineus</name>
    <dbReference type="NCBI Taxonomy" id="1904616"/>
    <lineage>
        <taxon>Bacteria</taxon>
        <taxon>Bacillati</taxon>
        <taxon>Actinomycetota</taxon>
        <taxon>Actinomycetes</taxon>
        <taxon>Kitasatosporales</taxon>
        <taxon>Streptomycetaceae</taxon>
        <taxon>Streptomyces</taxon>
    </lineage>
</organism>
<dbReference type="InterPro" id="IPR013094">
    <property type="entry name" value="AB_hydrolase_3"/>
</dbReference>
<proteinExistence type="inferred from homology"/>
<dbReference type="InterPro" id="IPR029058">
    <property type="entry name" value="AB_hydrolase_fold"/>
</dbReference>
<gene>
    <name evidence="4" type="ORF">BFF78_37270</name>
</gene>
<dbReference type="AlphaFoldDB" id="A0A1D7YK97"/>
<sequence>MSREQREALDTLFRSGPLEIGADHLEQREVFTRMLTSRPLPDDVILTPGSLGGVSVLEIGIDGVAPKGTLLWFHGGFYVFGSARTSAALASNVARRTGMKVISVDYRLAPEHPHPAALEDALAVYRAVLDESGDPGPAGVAVVGESAGAGLAAALLVSAREHNLPMPAAGILFSPYADLTLTGASMTTKTAVDPSFSPEAIAVRVKDYVGAADASDPLISPVFADLRGLPPLLIQAGSNELLLDDAVRLAARAAADDVLVTLEVTPGVPHLFQAFAAMLEEGEAALQRVSDFLAAAFTSGACR</sequence>
<keyword evidence="5" id="KW-1185">Reference proteome</keyword>
<feature type="domain" description="Alpha/beta hydrolase fold-3" evidence="3">
    <location>
        <begin position="70"/>
        <end position="273"/>
    </location>
</feature>
<dbReference type="PANTHER" id="PTHR48081">
    <property type="entry name" value="AB HYDROLASE SUPERFAMILY PROTEIN C4A8.06C"/>
    <property type="match status" value="1"/>
</dbReference>
<dbReference type="Pfam" id="PF07859">
    <property type="entry name" value="Abhydrolase_3"/>
    <property type="match status" value="1"/>
</dbReference>
<reference evidence="5" key="1">
    <citation type="submission" date="2016-09" db="EMBL/GenBank/DDBJ databases">
        <title>Streptomyces puniciscabiei strain:TW1S1 Genome sequencing and assembly.</title>
        <authorList>
            <person name="Kim M.-K."/>
            <person name="Kim S.B."/>
        </authorList>
    </citation>
    <scope>NUCLEOTIDE SEQUENCE [LARGE SCALE GENOMIC DNA]</scope>
    <source>
        <strain evidence="5">TW1S1</strain>
    </source>
</reference>
<evidence type="ECO:0000256" key="2">
    <source>
        <dbReference type="ARBA" id="ARBA00022801"/>
    </source>
</evidence>
<keyword evidence="2 4" id="KW-0378">Hydrolase</keyword>
<evidence type="ECO:0000313" key="4">
    <source>
        <dbReference type="EMBL" id="AOR35960.1"/>
    </source>
</evidence>
<evidence type="ECO:0000256" key="1">
    <source>
        <dbReference type="ARBA" id="ARBA00010515"/>
    </source>
</evidence>
<accession>A0A1D7YK97</accession>
<dbReference type="KEGG" id="spun:BFF78_37270"/>
<dbReference type="EMBL" id="CP017248">
    <property type="protein sequence ID" value="AOR35960.1"/>
    <property type="molecule type" value="Genomic_DNA"/>
</dbReference>
<name>A0A1D7YK97_9ACTN</name>
<dbReference type="PANTHER" id="PTHR48081:SF30">
    <property type="entry name" value="ACETYL-HYDROLASE LIPR-RELATED"/>
    <property type="match status" value="1"/>
</dbReference>
<comment type="similarity">
    <text evidence="1">Belongs to the 'GDXG' lipolytic enzyme family.</text>
</comment>
<dbReference type="SUPFAM" id="SSF53474">
    <property type="entry name" value="alpha/beta-Hydrolases"/>
    <property type="match status" value="1"/>
</dbReference>
<protein>
    <submittedName>
        <fullName evidence="4">Alpha/beta hydrolase</fullName>
    </submittedName>
</protein>